<name>Q17I38_AEDAE</name>
<dbReference type="PaxDb" id="7159-AAEL002470-PA"/>
<reference evidence="1" key="1">
    <citation type="submission" date="2005-10" db="EMBL/GenBank/DDBJ databases">
        <authorList>
            <person name="Loftus B.J."/>
            <person name="Nene V.M."/>
            <person name="Hannick L.I."/>
            <person name="Bidwell S."/>
            <person name="Haas B."/>
            <person name="Amedeo P."/>
            <person name="Orvis J."/>
            <person name="Wortman J.R."/>
            <person name="White O.R."/>
            <person name="Salzberg S."/>
            <person name="Shumway M."/>
            <person name="Koo H."/>
            <person name="Zhao Y."/>
            <person name="Holmes M."/>
            <person name="Miller J."/>
            <person name="Schatz M."/>
            <person name="Pop M."/>
            <person name="Pai G."/>
            <person name="Utterback T."/>
            <person name="Rogers Y.-H."/>
            <person name="Kravitz S."/>
            <person name="Fraser C.M."/>
        </authorList>
    </citation>
    <scope>NUCLEOTIDE SEQUENCE</scope>
    <source>
        <strain evidence="1">Liverpool</strain>
    </source>
</reference>
<proteinExistence type="predicted"/>
<dbReference type="AlphaFoldDB" id="Q17I38"/>
<evidence type="ECO:0000313" key="1">
    <source>
        <dbReference type="EMBL" id="EAT46321.1"/>
    </source>
</evidence>
<protein>
    <submittedName>
        <fullName evidence="1">AAEL002470-PA</fullName>
    </submittedName>
</protein>
<dbReference type="Proteomes" id="UP000682892">
    <property type="component" value="Unassembled WGS sequence"/>
</dbReference>
<dbReference type="HOGENOM" id="CLU_2564853_0_0_1"/>
<sequence>VDSIDWIEFVVFSVQKVSQNIIRVRVVLDIASRPRREVAQKCPRKENHKSTCDPGRCLSSVCGKAYKKGIQSVYAGKEEKNK</sequence>
<reference evidence="1" key="2">
    <citation type="journal article" date="2007" name="Science">
        <title>Genome sequence of Aedes aegypti, a major arbovirus vector.</title>
        <authorList>
            <person name="Nene V."/>
            <person name="Wortman J.R."/>
            <person name="Lawson D."/>
            <person name="Haas B."/>
            <person name="Kodira C."/>
            <person name="Tu Z.J."/>
            <person name="Loftus B."/>
            <person name="Xi Z."/>
            <person name="Megy K."/>
            <person name="Grabherr M."/>
            <person name="Ren Q."/>
            <person name="Zdobnov E.M."/>
            <person name="Lobo N.F."/>
            <person name="Campbell K.S."/>
            <person name="Brown S.E."/>
            <person name="Bonaldo M.F."/>
            <person name="Zhu J."/>
            <person name="Sinkins S.P."/>
            <person name="Hogenkamp D.G."/>
            <person name="Amedeo P."/>
            <person name="Arensburger P."/>
            <person name="Atkinson P.W."/>
            <person name="Bidwell S."/>
            <person name="Biedler J."/>
            <person name="Birney E."/>
            <person name="Bruggner R.V."/>
            <person name="Costas J."/>
            <person name="Coy M.R."/>
            <person name="Crabtree J."/>
            <person name="Crawford M."/>
            <person name="Debruyn B."/>
            <person name="Decaprio D."/>
            <person name="Eiglmeier K."/>
            <person name="Eisenstadt E."/>
            <person name="El-Dorry H."/>
            <person name="Gelbart W.M."/>
            <person name="Gomes S.L."/>
            <person name="Hammond M."/>
            <person name="Hannick L.I."/>
            <person name="Hogan J.R."/>
            <person name="Holmes M.H."/>
            <person name="Jaffe D."/>
            <person name="Johnston J.S."/>
            <person name="Kennedy R.C."/>
            <person name="Koo H."/>
            <person name="Kravitz S."/>
            <person name="Kriventseva E.V."/>
            <person name="Kulp D."/>
            <person name="Labutti K."/>
            <person name="Lee E."/>
            <person name="Li S."/>
            <person name="Lovin D.D."/>
            <person name="Mao C."/>
            <person name="Mauceli E."/>
            <person name="Menck C.F."/>
            <person name="Miller J.R."/>
            <person name="Montgomery P."/>
            <person name="Mori A."/>
            <person name="Nascimento A.L."/>
            <person name="Naveira H.F."/>
            <person name="Nusbaum C."/>
            <person name="O'leary S."/>
            <person name="Orvis J."/>
            <person name="Pertea M."/>
            <person name="Quesneville H."/>
            <person name="Reidenbach K.R."/>
            <person name="Rogers Y.H."/>
            <person name="Roth C.W."/>
            <person name="Schneider J.R."/>
            <person name="Schatz M."/>
            <person name="Shumway M."/>
            <person name="Stanke M."/>
            <person name="Stinson E.O."/>
            <person name="Tubio J.M."/>
            <person name="Vanzee J.P."/>
            <person name="Verjovski-Almeida S."/>
            <person name="Werner D."/>
            <person name="White O."/>
            <person name="Wyder S."/>
            <person name="Zeng Q."/>
            <person name="Zhao Q."/>
            <person name="Zhao Y."/>
            <person name="Hill C.A."/>
            <person name="Raikhel A.S."/>
            <person name="Soares M.B."/>
            <person name="Knudson D.L."/>
            <person name="Lee N.H."/>
            <person name="Galagan J."/>
            <person name="Salzberg S.L."/>
            <person name="Paulsen I.T."/>
            <person name="Dimopoulos G."/>
            <person name="Collins F.H."/>
            <person name="Birren B."/>
            <person name="Fraser-Liggett C.M."/>
            <person name="Severson D.W."/>
        </authorList>
    </citation>
    <scope>NUCLEOTIDE SEQUENCE [LARGE SCALE GENOMIC DNA]</scope>
    <source>
        <strain evidence="1">Liverpool</strain>
    </source>
</reference>
<evidence type="ECO:0000313" key="2">
    <source>
        <dbReference type="Proteomes" id="UP000682892"/>
    </source>
</evidence>
<organism evidence="1 2">
    <name type="scientific">Aedes aegypti</name>
    <name type="common">Yellowfever mosquito</name>
    <name type="synonym">Culex aegypti</name>
    <dbReference type="NCBI Taxonomy" id="7159"/>
    <lineage>
        <taxon>Eukaryota</taxon>
        <taxon>Metazoa</taxon>
        <taxon>Ecdysozoa</taxon>
        <taxon>Arthropoda</taxon>
        <taxon>Hexapoda</taxon>
        <taxon>Insecta</taxon>
        <taxon>Pterygota</taxon>
        <taxon>Neoptera</taxon>
        <taxon>Endopterygota</taxon>
        <taxon>Diptera</taxon>
        <taxon>Nematocera</taxon>
        <taxon>Culicoidea</taxon>
        <taxon>Culicidae</taxon>
        <taxon>Culicinae</taxon>
        <taxon>Aedini</taxon>
        <taxon>Aedes</taxon>
        <taxon>Stegomyia</taxon>
    </lineage>
</organism>
<accession>Q17I38</accession>
<gene>
    <name evidence="1" type="ORF">AaeL_AAEL002470</name>
</gene>
<dbReference type="EMBL" id="CH477243">
    <property type="protein sequence ID" value="EAT46321.1"/>
    <property type="molecule type" value="Genomic_DNA"/>
</dbReference>
<feature type="non-terminal residue" evidence="1">
    <location>
        <position position="1"/>
    </location>
</feature>
<reference evidence="1" key="3">
    <citation type="submission" date="2012-09" db="EMBL/GenBank/DDBJ databases">
        <authorList>
            <consortium name="VectorBase"/>
        </authorList>
    </citation>
    <scope>NUCLEOTIDE SEQUENCE</scope>
    <source>
        <strain evidence="1">Liverpool</strain>
    </source>
</reference>